<name>A0A3M2RBC8_9GAMM</name>
<protein>
    <recommendedName>
        <fullName evidence="10">Lipopeptide</fullName>
    </recommendedName>
</protein>
<dbReference type="AlphaFoldDB" id="A0A3M2RBC8"/>
<keyword evidence="5" id="KW-0998">Cell outer membrane</keyword>
<evidence type="ECO:0000256" key="7">
    <source>
        <dbReference type="SAM" id="MobiDB-lite"/>
    </source>
</evidence>
<dbReference type="GO" id="GO:0009279">
    <property type="term" value="C:cell outer membrane"/>
    <property type="evidence" value="ECO:0007669"/>
    <property type="project" value="UniProtKB-SubCell"/>
</dbReference>
<evidence type="ECO:0000313" key="9">
    <source>
        <dbReference type="Proteomes" id="UP000265903"/>
    </source>
</evidence>
<evidence type="ECO:0000256" key="5">
    <source>
        <dbReference type="ARBA" id="ARBA00023237"/>
    </source>
</evidence>
<keyword evidence="9" id="KW-1185">Reference proteome</keyword>
<dbReference type="EMBL" id="QMDL01000003">
    <property type="protein sequence ID" value="RMJ02602.1"/>
    <property type="molecule type" value="Genomic_DNA"/>
</dbReference>
<keyword evidence="6" id="KW-0449">Lipoprotein</keyword>
<accession>A0A3M2RBC8</accession>
<evidence type="ECO:0000256" key="3">
    <source>
        <dbReference type="ARBA" id="ARBA00023136"/>
    </source>
</evidence>
<dbReference type="PROSITE" id="PS51257">
    <property type="entry name" value="PROKAR_LIPOPROTEIN"/>
    <property type="match status" value="1"/>
</dbReference>
<organism evidence="8 9">
    <name type="scientific">Marinobacter litoralis</name>
    <dbReference type="NCBI Taxonomy" id="187981"/>
    <lineage>
        <taxon>Bacteria</taxon>
        <taxon>Pseudomonadati</taxon>
        <taxon>Pseudomonadota</taxon>
        <taxon>Gammaproteobacteria</taxon>
        <taxon>Pseudomonadales</taxon>
        <taxon>Marinobacteraceae</taxon>
        <taxon>Marinobacter</taxon>
    </lineage>
</organism>
<gene>
    <name evidence="8" type="ORF">DOQ08_02065</name>
</gene>
<dbReference type="RefSeq" id="WP_227537597.1">
    <property type="nucleotide sequence ID" value="NZ_QMDL01000003.1"/>
</dbReference>
<proteinExistence type="predicted"/>
<evidence type="ECO:0000313" key="8">
    <source>
        <dbReference type="EMBL" id="RMJ02602.1"/>
    </source>
</evidence>
<keyword evidence="2" id="KW-0732">Signal</keyword>
<comment type="caution">
    <text evidence="8">The sequence shown here is derived from an EMBL/GenBank/DDBJ whole genome shotgun (WGS) entry which is preliminary data.</text>
</comment>
<evidence type="ECO:0008006" key="10">
    <source>
        <dbReference type="Google" id="ProtNLM"/>
    </source>
</evidence>
<dbReference type="Proteomes" id="UP000265903">
    <property type="component" value="Unassembled WGS sequence"/>
</dbReference>
<dbReference type="Pfam" id="PF13627">
    <property type="entry name" value="LptM_cons"/>
    <property type="match status" value="1"/>
</dbReference>
<dbReference type="InterPro" id="IPR032831">
    <property type="entry name" value="LptM_cons"/>
</dbReference>
<keyword evidence="4" id="KW-0564">Palmitate</keyword>
<evidence type="ECO:0000256" key="4">
    <source>
        <dbReference type="ARBA" id="ARBA00023139"/>
    </source>
</evidence>
<keyword evidence="3" id="KW-0472">Membrane</keyword>
<feature type="compositionally biased region" description="Basic and acidic residues" evidence="7">
    <location>
        <begin position="45"/>
        <end position="63"/>
    </location>
</feature>
<comment type="subcellular location">
    <subcellularLocation>
        <location evidence="1">Cell outer membrane</location>
        <topology evidence="1">Lipid-anchor</topology>
    </subcellularLocation>
</comment>
<reference evidence="8 9" key="1">
    <citation type="submission" date="2018-08" db="EMBL/GenBank/DDBJ databases">
        <title>Whole Genome Sequence of the Moderate Halophilic Marine Bacterium Marinobacter litoralis Sw-45.</title>
        <authorList>
            <person name="Musa H."/>
        </authorList>
    </citation>
    <scope>NUCLEOTIDE SEQUENCE [LARGE SCALE GENOMIC DNA]</scope>
    <source>
        <strain evidence="8 9">Sw-45</strain>
    </source>
</reference>
<sequence length="63" mass="6828">MQTMKALRLGYAALWLLAIFAVSGCGQKGPLYRETPVAVDVSDTASKEPAIDSDARDTQQKSR</sequence>
<evidence type="ECO:0000256" key="1">
    <source>
        <dbReference type="ARBA" id="ARBA00004459"/>
    </source>
</evidence>
<evidence type="ECO:0000256" key="6">
    <source>
        <dbReference type="ARBA" id="ARBA00023288"/>
    </source>
</evidence>
<feature type="region of interest" description="Disordered" evidence="7">
    <location>
        <begin position="42"/>
        <end position="63"/>
    </location>
</feature>
<evidence type="ECO:0000256" key="2">
    <source>
        <dbReference type="ARBA" id="ARBA00022729"/>
    </source>
</evidence>
<dbReference type="NCBIfam" id="NF047847">
    <property type="entry name" value="SS_mature_LptM"/>
    <property type="match status" value="1"/>
</dbReference>